<name>B8LNL6_PICSI</name>
<protein>
    <submittedName>
        <fullName evidence="2">Uncharacterized protein</fullName>
    </submittedName>
</protein>
<sequence length="46" mass="5410">MLERDWKLWDSLNHRGISGNQVLYLILLLLYLSSRCCICCVLELLV</sequence>
<feature type="transmembrane region" description="Helical" evidence="1">
    <location>
        <begin position="22"/>
        <end position="45"/>
    </location>
</feature>
<accession>B8LNL6</accession>
<dbReference type="AlphaFoldDB" id="B8LNL6"/>
<dbReference type="EMBL" id="EF677422">
    <property type="protein sequence ID" value="ABR17246.1"/>
    <property type="molecule type" value="mRNA"/>
</dbReference>
<evidence type="ECO:0000256" key="1">
    <source>
        <dbReference type="SAM" id="Phobius"/>
    </source>
</evidence>
<organism evidence="2">
    <name type="scientific">Picea sitchensis</name>
    <name type="common">Sitka spruce</name>
    <name type="synonym">Pinus sitchensis</name>
    <dbReference type="NCBI Taxonomy" id="3332"/>
    <lineage>
        <taxon>Eukaryota</taxon>
        <taxon>Viridiplantae</taxon>
        <taxon>Streptophyta</taxon>
        <taxon>Embryophyta</taxon>
        <taxon>Tracheophyta</taxon>
        <taxon>Spermatophyta</taxon>
        <taxon>Pinopsida</taxon>
        <taxon>Pinidae</taxon>
        <taxon>Conifers I</taxon>
        <taxon>Pinales</taxon>
        <taxon>Pinaceae</taxon>
        <taxon>Picea</taxon>
    </lineage>
</organism>
<keyword evidence="1" id="KW-1133">Transmembrane helix</keyword>
<keyword evidence="1" id="KW-0812">Transmembrane</keyword>
<reference evidence="2" key="1">
    <citation type="submission" date="2007-06" db="EMBL/GenBank/DDBJ databases">
        <title>Full length cDNA sequences from Sitka Spruce (Picea sitchensis).</title>
        <authorList>
            <person name="Ralph S.G."/>
            <person name="Chun H.E."/>
            <person name="Liao N."/>
            <person name="Ali J."/>
            <person name="Reid K."/>
            <person name="Kolosova N."/>
            <person name="Cooper N."/>
            <person name="Cullis C."/>
            <person name="Jancsik S."/>
            <person name="Moore R."/>
            <person name="Mayo M."/>
            <person name="Wagner S."/>
            <person name="Holt R.A."/>
            <person name="Jones S.J.M."/>
            <person name="Marra M.A."/>
            <person name="Ritland C.E."/>
            <person name="Ritland K."/>
            <person name="Bohlmann J."/>
        </authorList>
    </citation>
    <scope>NUCLEOTIDE SEQUENCE</scope>
    <source>
        <tissue evidence="2">Green portion of the leader tissue</tissue>
    </source>
</reference>
<evidence type="ECO:0000313" key="2">
    <source>
        <dbReference type="EMBL" id="ABR17246.1"/>
    </source>
</evidence>
<keyword evidence="1" id="KW-0472">Membrane</keyword>
<proteinExistence type="evidence at transcript level"/>